<evidence type="ECO:0000256" key="9">
    <source>
        <dbReference type="ARBA" id="ARBA00022884"/>
    </source>
</evidence>
<dbReference type="InterPro" id="IPR006027">
    <property type="entry name" value="NusB_RsmB_TIM44"/>
</dbReference>
<dbReference type="InterPro" id="IPR054728">
    <property type="entry name" value="RsmB-like_ferredoxin"/>
</dbReference>
<evidence type="ECO:0000256" key="2">
    <source>
        <dbReference type="ARBA" id="ARBA00004496"/>
    </source>
</evidence>
<dbReference type="InterPro" id="IPR023267">
    <property type="entry name" value="RCMT"/>
</dbReference>
<feature type="active site" description="Nucleophile" evidence="13">
    <location>
        <position position="373"/>
    </location>
</feature>
<dbReference type="CDD" id="cd02440">
    <property type="entry name" value="AdoMet_MTases"/>
    <property type="match status" value="1"/>
</dbReference>
<dbReference type="PROSITE" id="PS51686">
    <property type="entry name" value="SAM_MT_RSMB_NOP"/>
    <property type="match status" value="1"/>
</dbReference>
<dbReference type="InterPro" id="IPR004573">
    <property type="entry name" value="rRNA_ssu_MeTfrase_B"/>
</dbReference>
<comment type="function">
    <text evidence="1">Specifically methylates the cytosine at position 967 (m5C967) of 16S rRNA.</text>
</comment>
<evidence type="ECO:0000256" key="4">
    <source>
        <dbReference type="ARBA" id="ARBA00022490"/>
    </source>
</evidence>
<proteinExistence type="inferred from homology"/>
<dbReference type="Gene3D" id="3.30.70.1170">
    <property type="entry name" value="Sun protein, domain 3"/>
    <property type="match status" value="1"/>
</dbReference>
<reference evidence="15 16" key="1">
    <citation type="submission" date="2024-03" db="EMBL/GenBank/DDBJ databases">
        <title>Community enrichment and isolation of bacterial strains for fucoidan degradation.</title>
        <authorList>
            <person name="Sichert A."/>
        </authorList>
    </citation>
    <scope>NUCLEOTIDE SEQUENCE [LARGE SCALE GENOMIC DNA]</scope>
    <source>
        <strain evidence="15 16">AS76</strain>
    </source>
</reference>
<evidence type="ECO:0000256" key="7">
    <source>
        <dbReference type="ARBA" id="ARBA00022679"/>
    </source>
</evidence>
<evidence type="ECO:0000256" key="1">
    <source>
        <dbReference type="ARBA" id="ARBA00002724"/>
    </source>
</evidence>
<dbReference type="NCBIfam" id="NF008149">
    <property type="entry name" value="PRK10901.1"/>
    <property type="match status" value="1"/>
</dbReference>
<keyword evidence="8 13" id="KW-0949">S-adenosyl-L-methionine</keyword>
<dbReference type="SUPFAM" id="SSF48013">
    <property type="entry name" value="NusB-like"/>
    <property type="match status" value="1"/>
</dbReference>
<comment type="catalytic activity">
    <reaction evidence="12">
        <text>cytidine(967) in 16S rRNA + S-adenosyl-L-methionine = 5-methylcytidine(967) in 16S rRNA + S-adenosyl-L-homocysteine + H(+)</text>
        <dbReference type="Rhea" id="RHEA:42748"/>
        <dbReference type="Rhea" id="RHEA-COMP:10219"/>
        <dbReference type="Rhea" id="RHEA-COMP:10220"/>
        <dbReference type="ChEBI" id="CHEBI:15378"/>
        <dbReference type="ChEBI" id="CHEBI:57856"/>
        <dbReference type="ChEBI" id="CHEBI:59789"/>
        <dbReference type="ChEBI" id="CHEBI:74483"/>
        <dbReference type="ChEBI" id="CHEBI:82748"/>
        <dbReference type="EC" id="2.1.1.176"/>
    </reaction>
</comment>
<keyword evidence="5" id="KW-0698">rRNA processing</keyword>
<feature type="binding site" evidence="13">
    <location>
        <position position="302"/>
    </location>
    <ligand>
        <name>S-adenosyl-L-methionine</name>
        <dbReference type="ChEBI" id="CHEBI:59789"/>
    </ligand>
</feature>
<keyword evidence="9 13" id="KW-0694">RNA-binding</keyword>
<name>A0ABU9TV14_9GAMM</name>
<evidence type="ECO:0000259" key="14">
    <source>
        <dbReference type="PROSITE" id="PS51686"/>
    </source>
</evidence>
<dbReference type="Proteomes" id="UP001449225">
    <property type="component" value="Unassembled WGS sequence"/>
</dbReference>
<dbReference type="InterPro" id="IPR001678">
    <property type="entry name" value="MeTrfase_RsmB-F_NOP2_dom"/>
</dbReference>
<dbReference type="SUPFAM" id="SSF53335">
    <property type="entry name" value="S-adenosyl-L-methionine-dependent methyltransferases"/>
    <property type="match status" value="1"/>
</dbReference>
<evidence type="ECO:0000256" key="8">
    <source>
        <dbReference type="ARBA" id="ARBA00022691"/>
    </source>
</evidence>
<evidence type="ECO:0000256" key="3">
    <source>
        <dbReference type="ARBA" id="ARBA00012140"/>
    </source>
</evidence>
<dbReference type="Pfam" id="PF01029">
    <property type="entry name" value="NusB"/>
    <property type="match status" value="1"/>
</dbReference>
<comment type="subcellular location">
    <subcellularLocation>
        <location evidence="2">Cytoplasm</location>
    </subcellularLocation>
</comment>
<gene>
    <name evidence="15" type="primary">rsmB</name>
    <name evidence="15" type="ORF">WNY58_14285</name>
</gene>
<organism evidence="15 16">
    <name type="scientific">Neptuniibacter pectenicola</name>
    <dbReference type="NCBI Taxonomy" id="1806669"/>
    <lineage>
        <taxon>Bacteria</taxon>
        <taxon>Pseudomonadati</taxon>
        <taxon>Pseudomonadota</taxon>
        <taxon>Gammaproteobacteria</taxon>
        <taxon>Oceanospirillales</taxon>
        <taxon>Oceanospirillaceae</taxon>
        <taxon>Neptuniibacter</taxon>
    </lineage>
</organism>
<dbReference type="Gene3D" id="1.10.940.10">
    <property type="entry name" value="NusB-like"/>
    <property type="match status" value="1"/>
</dbReference>
<dbReference type="PRINTS" id="PR02008">
    <property type="entry name" value="RCMTFAMILY"/>
</dbReference>
<feature type="binding site" evidence="13">
    <location>
        <position position="320"/>
    </location>
    <ligand>
        <name>S-adenosyl-L-methionine</name>
        <dbReference type="ChEBI" id="CHEBI:59789"/>
    </ligand>
</feature>
<sequence>MTSNVRALAAQVLTPLLQNKGSLNTQYPAIERHCPEKDRALLRELCYGTMRHHPQLNCLVKLLQNRAFKFRDIDIKAIVLVGLYQLQHTRIPAHAAISESVEACRELDKEWAGKVVNAILRRFQREQEELEDSLADNESYQFNHPEWMIAKLKNNWPEHWQQILHANNGQAPLTLRVNTLNTDRDSYLAQLEPIVDAEKTVFSPAGIRLSTSLNVESLPGYESGAFSVQDEAAQLAAQLLDLQPGQTVLDACAAPGGKLCHILETEPALSAVDAVELEERRAGRIEENLTRLGLEARLIIADASTQTWWDGEQYDRILLDAPCSATGVIRRNPDIKYLRQGEEIHEISKLQQAIIENCWSMLKPGGKLLYATCSIFPQENERLIKRFIAQTDNVKHITIDAPWGIQREYGRQLFPQIDGHDGFYYALLEKQGKLD</sequence>
<dbReference type="GO" id="GO:0032259">
    <property type="term" value="P:methylation"/>
    <property type="evidence" value="ECO:0007669"/>
    <property type="project" value="UniProtKB-KW"/>
</dbReference>
<feature type="domain" description="SAM-dependent MTase RsmB/NOP-type" evidence="14">
    <location>
        <begin position="163"/>
        <end position="431"/>
    </location>
</feature>
<feature type="binding site" evidence="13">
    <location>
        <position position="276"/>
    </location>
    <ligand>
        <name>S-adenosyl-L-methionine</name>
        <dbReference type="ChEBI" id="CHEBI:59789"/>
    </ligand>
</feature>
<comment type="caution">
    <text evidence="15">The sequence shown here is derived from an EMBL/GenBank/DDBJ whole genome shotgun (WGS) entry which is preliminary data.</text>
</comment>
<dbReference type="InterPro" id="IPR029063">
    <property type="entry name" value="SAM-dependent_MTases_sf"/>
</dbReference>
<dbReference type="EC" id="2.1.1.176" evidence="3"/>
<dbReference type="PANTHER" id="PTHR22807">
    <property type="entry name" value="NOP2 YEAST -RELATED NOL1/NOP2/FMU SUN DOMAIN-CONTAINING"/>
    <property type="match status" value="1"/>
</dbReference>
<dbReference type="PANTHER" id="PTHR22807:SF61">
    <property type="entry name" value="NOL1_NOP2_SUN FAMILY PROTEIN _ ANTITERMINATION NUSB DOMAIN-CONTAINING PROTEIN"/>
    <property type="match status" value="1"/>
</dbReference>
<evidence type="ECO:0000256" key="5">
    <source>
        <dbReference type="ARBA" id="ARBA00022552"/>
    </source>
</evidence>
<evidence type="ECO:0000256" key="6">
    <source>
        <dbReference type="ARBA" id="ARBA00022603"/>
    </source>
</evidence>
<dbReference type="Pfam" id="PF22458">
    <property type="entry name" value="RsmF-B_ferredox"/>
    <property type="match status" value="1"/>
</dbReference>
<dbReference type="Pfam" id="PF01189">
    <property type="entry name" value="Methyltr_RsmB-F"/>
    <property type="match status" value="1"/>
</dbReference>
<evidence type="ECO:0000256" key="13">
    <source>
        <dbReference type="PROSITE-ProRule" id="PRU01023"/>
    </source>
</evidence>
<dbReference type="NCBIfam" id="TIGR00563">
    <property type="entry name" value="rsmB"/>
    <property type="match status" value="1"/>
</dbReference>
<keyword evidence="4" id="KW-0963">Cytoplasm</keyword>
<evidence type="ECO:0000256" key="10">
    <source>
        <dbReference type="ARBA" id="ARBA00030399"/>
    </source>
</evidence>
<dbReference type="NCBIfam" id="NF011494">
    <property type="entry name" value="PRK14902.1"/>
    <property type="match status" value="1"/>
</dbReference>
<feature type="binding site" evidence="13">
    <location>
        <begin position="252"/>
        <end position="258"/>
    </location>
    <ligand>
        <name>S-adenosyl-L-methionine</name>
        <dbReference type="ChEBI" id="CHEBI:59789"/>
    </ligand>
</feature>
<dbReference type="InterPro" id="IPR049560">
    <property type="entry name" value="MeTrfase_RsmB-F_NOP2_cat"/>
</dbReference>
<evidence type="ECO:0000256" key="12">
    <source>
        <dbReference type="ARBA" id="ARBA00047283"/>
    </source>
</evidence>
<evidence type="ECO:0000256" key="11">
    <source>
        <dbReference type="ARBA" id="ARBA00031088"/>
    </source>
</evidence>
<comment type="similarity">
    <text evidence="13">Belongs to the class I-like SAM-binding methyltransferase superfamily. RsmB/NOP family.</text>
</comment>
<accession>A0ABU9TV14</accession>
<keyword evidence="6 13" id="KW-0489">Methyltransferase</keyword>
<protein>
    <recommendedName>
        <fullName evidence="3">16S rRNA (cytosine(967)-C(5))-methyltransferase</fullName>
        <ecNumber evidence="3">2.1.1.176</ecNumber>
    </recommendedName>
    <alternativeName>
        <fullName evidence="10">16S rRNA m5C967 methyltransferase</fullName>
    </alternativeName>
    <alternativeName>
        <fullName evidence="11">rRNA (cytosine-C(5)-)-methyltransferase RsmB</fullName>
    </alternativeName>
</protein>
<keyword evidence="16" id="KW-1185">Reference proteome</keyword>
<dbReference type="Gene3D" id="3.40.50.150">
    <property type="entry name" value="Vaccinia Virus protein VP39"/>
    <property type="match status" value="1"/>
</dbReference>
<keyword evidence="7 13" id="KW-0808">Transferase</keyword>
<evidence type="ECO:0000313" key="15">
    <source>
        <dbReference type="EMBL" id="MEM5537554.1"/>
    </source>
</evidence>
<dbReference type="GO" id="GO:0008168">
    <property type="term" value="F:methyltransferase activity"/>
    <property type="evidence" value="ECO:0007669"/>
    <property type="project" value="UniProtKB-KW"/>
</dbReference>
<dbReference type="Gene3D" id="1.10.287.730">
    <property type="entry name" value="Helix hairpin bin"/>
    <property type="match status" value="1"/>
</dbReference>
<evidence type="ECO:0000313" key="16">
    <source>
        <dbReference type="Proteomes" id="UP001449225"/>
    </source>
</evidence>
<dbReference type="InterPro" id="IPR035926">
    <property type="entry name" value="NusB-like_sf"/>
</dbReference>
<dbReference type="EMBL" id="JBBMRA010000016">
    <property type="protein sequence ID" value="MEM5537554.1"/>
    <property type="molecule type" value="Genomic_DNA"/>
</dbReference>
<dbReference type="RefSeq" id="WP_339892469.1">
    <property type="nucleotide sequence ID" value="NZ_CAXBCE010000050.1"/>
</dbReference>